<organism evidence="8 9">
    <name type="scientific">Longispora fulva</name>
    <dbReference type="NCBI Taxonomy" id="619741"/>
    <lineage>
        <taxon>Bacteria</taxon>
        <taxon>Bacillati</taxon>
        <taxon>Actinomycetota</taxon>
        <taxon>Actinomycetes</taxon>
        <taxon>Micromonosporales</taxon>
        <taxon>Micromonosporaceae</taxon>
        <taxon>Longispora</taxon>
    </lineage>
</organism>
<keyword evidence="6 7" id="KW-0472">Membrane</keyword>
<keyword evidence="3" id="KW-1003">Cell membrane</keyword>
<reference evidence="8" key="1">
    <citation type="submission" date="2020-11" db="EMBL/GenBank/DDBJ databases">
        <title>Sequencing the genomes of 1000 actinobacteria strains.</title>
        <authorList>
            <person name="Klenk H.-P."/>
        </authorList>
    </citation>
    <scope>NUCLEOTIDE SEQUENCE</scope>
    <source>
        <strain evidence="8">DSM 45356</strain>
    </source>
</reference>
<evidence type="ECO:0000256" key="6">
    <source>
        <dbReference type="ARBA" id="ARBA00023136"/>
    </source>
</evidence>
<dbReference type="InterPro" id="IPR038468">
    <property type="entry name" value="MmpS_C"/>
</dbReference>
<name>A0A8J7GJP0_9ACTN</name>
<keyword evidence="9" id="KW-1185">Reference proteome</keyword>
<evidence type="ECO:0000313" key="9">
    <source>
        <dbReference type="Proteomes" id="UP000622552"/>
    </source>
</evidence>
<dbReference type="EMBL" id="JADOUF010000001">
    <property type="protein sequence ID" value="MBG6139391.1"/>
    <property type="molecule type" value="Genomic_DNA"/>
</dbReference>
<evidence type="ECO:0008006" key="10">
    <source>
        <dbReference type="Google" id="ProtNLM"/>
    </source>
</evidence>
<keyword evidence="4 7" id="KW-0812">Transmembrane</keyword>
<evidence type="ECO:0000256" key="2">
    <source>
        <dbReference type="ARBA" id="ARBA00007531"/>
    </source>
</evidence>
<evidence type="ECO:0000313" key="8">
    <source>
        <dbReference type="EMBL" id="MBG6139391.1"/>
    </source>
</evidence>
<comment type="similarity">
    <text evidence="2">Belongs to the MmpS family.</text>
</comment>
<keyword evidence="5 7" id="KW-1133">Transmembrane helix</keyword>
<sequence length="147" mass="15089">MTYQDSPAGPAYGAPPAKKSNKTLLIVLAVVGGLLLLCCVGGIIAVVVGGNEVKKKVTASHQVRFEVTSTEAGSVSVTYLAGTTTATLSDEALPFSKTITMKESFGIVSVNASAASGRMSCKLFVDGKEVNSNESDLMVDCVATVTP</sequence>
<dbReference type="Pfam" id="PF05423">
    <property type="entry name" value="Mycobact_memb"/>
    <property type="match status" value="1"/>
</dbReference>
<dbReference type="Gene3D" id="2.60.40.2880">
    <property type="entry name" value="MmpS1-5, C-terminal soluble domain"/>
    <property type="match status" value="1"/>
</dbReference>
<dbReference type="AlphaFoldDB" id="A0A8J7GJP0"/>
<evidence type="ECO:0000256" key="1">
    <source>
        <dbReference type="ARBA" id="ARBA00004236"/>
    </source>
</evidence>
<dbReference type="Proteomes" id="UP000622552">
    <property type="component" value="Unassembled WGS sequence"/>
</dbReference>
<dbReference type="GO" id="GO:0005886">
    <property type="term" value="C:plasma membrane"/>
    <property type="evidence" value="ECO:0007669"/>
    <property type="project" value="UniProtKB-SubCell"/>
</dbReference>
<proteinExistence type="inferred from homology"/>
<gene>
    <name evidence="8" type="ORF">IW245_005585</name>
</gene>
<evidence type="ECO:0000256" key="4">
    <source>
        <dbReference type="ARBA" id="ARBA00022692"/>
    </source>
</evidence>
<evidence type="ECO:0000256" key="7">
    <source>
        <dbReference type="SAM" id="Phobius"/>
    </source>
</evidence>
<evidence type="ECO:0000256" key="5">
    <source>
        <dbReference type="ARBA" id="ARBA00022989"/>
    </source>
</evidence>
<evidence type="ECO:0000256" key="3">
    <source>
        <dbReference type="ARBA" id="ARBA00022475"/>
    </source>
</evidence>
<dbReference type="InterPro" id="IPR008693">
    <property type="entry name" value="MmpS"/>
</dbReference>
<protein>
    <recommendedName>
        <fullName evidence="10">MmpS family membrane protein</fullName>
    </recommendedName>
</protein>
<feature type="transmembrane region" description="Helical" evidence="7">
    <location>
        <begin position="24"/>
        <end position="48"/>
    </location>
</feature>
<comment type="subcellular location">
    <subcellularLocation>
        <location evidence="1">Cell membrane</location>
    </subcellularLocation>
</comment>
<accession>A0A8J7GJP0</accession>
<comment type="caution">
    <text evidence="8">The sequence shown here is derived from an EMBL/GenBank/DDBJ whole genome shotgun (WGS) entry which is preliminary data.</text>
</comment>
<dbReference type="RefSeq" id="WP_197006055.1">
    <property type="nucleotide sequence ID" value="NZ_BONS01000012.1"/>
</dbReference>